<dbReference type="SMART" id="SM00387">
    <property type="entry name" value="HATPase_c"/>
    <property type="match status" value="1"/>
</dbReference>
<dbReference type="RefSeq" id="WP_086962343.1">
    <property type="nucleotide sequence ID" value="NZ_FUKS01000041.1"/>
</dbReference>
<dbReference type="Gene3D" id="3.30.450.210">
    <property type="entry name" value="Two-component sensor protein CpxA, periplasmic domain"/>
    <property type="match status" value="1"/>
</dbReference>
<name>A0A368LGD2_9VIBR</name>
<keyword evidence="11 14" id="KW-1133">Transmembrane helix</keyword>
<dbReference type="Gene3D" id="1.10.287.130">
    <property type="match status" value="1"/>
</dbReference>
<dbReference type="InterPro" id="IPR003660">
    <property type="entry name" value="HAMP_dom"/>
</dbReference>
<dbReference type="PRINTS" id="PR00344">
    <property type="entry name" value="BCTRLSENSOR"/>
</dbReference>
<dbReference type="SUPFAM" id="SSF55874">
    <property type="entry name" value="ATPase domain of HSP90 chaperone/DNA topoisomerase II/histidine kinase"/>
    <property type="match status" value="1"/>
</dbReference>
<keyword evidence="7 14" id="KW-0812">Transmembrane</keyword>
<feature type="domain" description="Histidine kinase" evidence="15">
    <location>
        <begin position="247"/>
        <end position="456"/>
    </location>
</feature>
<evidence type="ECO:0000256" key="5">
    <source>
        <dbReference type="ARBA" id="ARBA00022553"/>
    </source>
</evidence>
<evidence type="ECO:0000256" key="11">
    <source>
        <dbReference type="ARBA" id="ARBA00022989"/>
    </source>
</evidence>
<dbReference type="GO" id="GO:0005886">
    <property type="term" value="C:plasma membrane"/>
    <property type="evidence" value="ECO:0007669"/>
    <property type="project" value="UniProtKB-SubCell"/>
</dbReference>
<protein>
    <recommendedName>
        <fullName evidence="3">histidine kinase</fullName>
        <ecNumber evidence="3">2.7.13.3</ecNumber>
    </recommendedName>
</protein>
<dbReference type="CDD" id="cd00082">
    <property type="entry name" value="HisKA"/>
    <property type="match status" value="1"/>
</dbReference>
<dbReference type="SMART" id="SM00304">
    <property type="entry name" value="HAMP"/>
    <property type="match status" value="1"/>
</dbReference>
<dbReference type="GO" id="GO:0005524">
    <property type="term" value="F:ATP binding"/>
    <property type="evidence" value="ECO:0007669"/>
    <property type="project" value="UniProtKB-KW"/>
</dbReference>
<evidence type="ECO:0000256" key="4">
    <source>
        <dbReference type="ARBA" id="ARBA00022475"/>
    </source>
</evidence>
<dbReference type="GO" id="GO:0000155">
    <property type="term" value="F:phosphorelay sensor kinase activity"/>
    <property type="evidence" value="ECO:0007669"/>
    <property type="project" value="InterPro"/>
</dbReference>
<dbReference type="InterPro" id="IPR003661">
    <property type="entry name" value="HisK_dim/P_dom"/>
</dbReference>
<feature type="domain" description="HAMP" evidence="16">
    <location>
        <begin position="186"/>
        <end position="239"/>
    </location>
</feature>
<dbReference type="InterPro" id="IPR038515">
    <property type="entry name" value="CpxA_peri_sf"/>
</dbReference>
<organism evidence="17 18">
    <name type="scientific">Vibrio casei</name>
    <dbReference type="NCBI Taxonomy" id="673372"/>
    <lineage>
        <taxon>Bacteria</taxon>
        <taxon>Pseudomonadati</taxon>
        <taxon>Pseudomonadota</taxon>
        <taxon>Gammaproteobacteria</taxon>
        <taxon>Vibrionales</taxon>
        <taxon>Vibrionaceae</taxon>
        <taxon>Vibrio</taxon>
    </lineage>
</organism>
<dbReference type="PANTHER" id="PTHR45528:SF1">
    <property type="entry name" value="SENSOR HISTIDINE KINASE CPXA"/>
    <property type="match status" value="1"/>
</dbReference>
<evidence type="ECO:0000259" key="15">
    <source>
        <dbReference type="PROSITE" id="PS50109"/>
    </source>
</evidence>
<dbReference type="InterPro" id="IPR036097">
    <property type="entry name" value="HisK_dim/P_sf"/>
</dbReference>
<keyword evidence="18" id="KW-1185">Reference proteome</keyword>
<evidence type="ECO:0000256" key="2">
    <source>
        <dbReference type="ARBA" id="ARBA00004651"/>
    </source>
</evidence>
<keyword evidence="6" id="KW-0808">Transferase</keyword>
<dbReference type="InterPro" id="IPR050398">
    <property type="entry name" value="HssS/ArlS-like"/>
</dbReference>
<comment type="caution">
    <text evidence="17">The sequence shown here is derived from an EMBL/GenBank/DDBJ whole genome shotgun (WGS) entry which is preliminary data.</text>
</comment>
<evidence type="ECO:0000256" key="14">
    <source>
        <dbReference type="SAM" id="Phobius"/>
    </source>
</evidence>
<dbReference type="Pfam" id="PF02518">
    <property type="entry name" value="HATPase_c"/>
    <property type="match status" value="1"/>
</dbReference>
<evidence type="ECO:0000256" key="3">
    <source>
        <dbReference type="ARBA" id="ARBA00012438"/>
    </source>
</evidence>
<dbReference type="EC" id="2.7.13.3" evidence="3"/>
<dbReference type="Pfam" id="PF00672">
    <property type="entry name" value="HAMP"/>
    <property type="match status" value="1"/>
</dbReference>
<dbReference type="AlphaFoldDB" id="A0A368LGD2"/>
<keyword evidence="13 14" id="KW-0472">Membrane</keyword>
<dbReference type="GeneID" id="303190560"/>
<comment type="catalytic activity">
    <reaction evidence="1">
        <text>ATP + protein L-histidine = ADP + protein N-phospho-L-histidine.</text>
        <dbReference type="EC" id="2.7.13.3"/>
    </reaction>
</comment>
<dbReference type="SMART" id="SM00388">
    <property type="entry name" value="HisKA"/>
    <property type="match status" value="1"/>
</dbReference>
<dbReference type="FunFam" id="3.30.565.10:FF:000011">
    <property type="entry name" value="Sensor histidine kinase CpxA"/>
    <property type="match status" value="1"/>
</dbReference>
<dbReference type="InterPro" id="IPR036890">
    <property type="entry name" value="HATPase_C_sf"/>
</dbReference>
<evidence type="ECO:0000256" key="8">
    <source>
        <dbReference type="ARBA" id="ARBA00022741"/>
    </source>
</evidence>
<feature type="transmembrane region" description="Helical" evidence="14">
    <location>
        <begin position="169"/>
        <end position="188"/>
    </location>
</feature>
<evidence type="ECO:0000256" key="9">
    <source>
        <dbReference type="ARBA" id="ARBA00022777"/>
    </source>
</evidence>
<keyword evidence="8" id="KW-0547">Nucleotide-binding</keyword>
<dbReference type="InterPro" id="IPR005467">
    <property type="entry name" value="His_kinase_dom"/>
</dbReference>
<evidence type="ECO:0000256" key="10">
    <source>
        <dbReference type="ARBA" id="ARBA00022840"/>
    </source>
</evidence>
<dbReference type="InterPro" id="IPR003594">
    <property type="entry name" value="HATPase_dom"/>
</dbReference>
<dbReference type="CDD" id="cd06225">
    <property type="entry name" value="HAMP"/>
    <property type="match status" value="1"/>
</dbReference>
<dbReference type="EMBL" id="QPGL01000003">
    <property type="protein sequence ID" value="RCS69226.1"/>
    <property type="molecule type" value="Genomic_DNA"/>
</dbReference>
<dbReference type="Pfam" id="PF16527">
    <property type="entry name" value="CpxA_peri"/>
    <property type="match status" value="1"/>
</dbReference>
<keyword evidence="4" id="KW-1003">Cell membrane</keyword>
<reference evidence="17 18" key="1">
    <citation type="journal article" date="2017" name="Elife">
        <title>Extensive horizontal gene transfer in cheese-associated bacteria.</title>
        <authorList>
            <person name="Bonham K.S."/>
            <person name="Wolfe B.E."/>
            <person name="Dutton R.J."/>
        </authorList>
    </citation>
    <scope>NUCLEOTIDE SEQUENCE [LARGE SCALE GENOMIC DNA]</scope>
    <source>
        <strain evidence="17 18">JB196</strain>
    </source>
</reference>
<dbReference type="InterPro" id="IPR032404">
    <property type="entry name" value="CpxA_peri"/>
</dbReference>
<evidence type="ECO:0000256" key="12">
    <source>
        <dbReference type="ARBA" id="ARBA00023012"/>
    </source>
</evidence>
<feature type="transmembrane region" description="Helical" evidence="14">
    <location>
        <begin position="12"/>
        <end position="31"/>
    </location>
</feature>
<dbReference type="Gene3D" id="3.30.565.10">
    <property type="entry name" value="Histidine kinase-like ATPase, C-terminal domain"/>
    <property type="match status" value="1"/>
</dbReference>
<gene>
    <name evidence="17" type="ORF">CIK83_16685</name>
</gene>
<keyword evidence="10" id="KW-0067">ATP-binding</keyword>
<evidence type="ECO:0000313" key="17">
    <source>
        <dbReference type="EMBL" id="RCS69226.1"/>
    </source>
</evidence>
<dbReference type="PANTHER" id="PTHR45528">
    <property type="entry name" value="SENSOR HISTIDINE KINASE CPXA"/>
    <property type="match status" value="1"/>
</dbReference>
<keyword evidence="5" id="KW-0597">Phosphoprotein</keyword>
<evidence type="ECO:0000259" key="16">
    <source>
        <dbReference type="PROSITE" id="PS50885"/>
    </source>
</evidence>
<dbReference type="PROSITE" id="PS50109">
    <property type="entry name" value="HIS_KIN"/>
    <property type="match status" value="1"/>
</dbReference>
<dbReference type="PROSITE" id="PS50885">
    <property type="entry name" value="HAMP"/>
    <property type="match status" value="1"/>
</dbReference>
<keyword evidence="9 17" id="KW-0418">Kinase</keyword>
<dbReference type="SUPFAM" id="SSF158472">
    <property type="entry name" value="HAMP domain-like"/>
    <property type="match status" value="1"/>
</dbReference>
<keyword evidence="12" id="KW-0902">Two-component regulatory system</keyword>
<dbReference type="Proteomes" id="UP000252479">
    <property type="component" value="Unassembled WGS sequence"/>
</dbReference>
<evidence type="ECO:0000256" key="7">
    <source>
        <dbReference type="ARBA" id="ARBA00022692"/>
    </source>
</evidence>
<comment type="subcellular location">
    <subcellularLocation>
        <location evidence="2">Cell membrane</location>
        <topology evidence="2">Multi-pass membrane protein</topology>
    </subcellularLocation>
</comment>
<dbReference type="NCBIfam" id="NF007007">
    <property type="entry name" value="PRK09470.1"/>
    <property type="match status" value="1"/>
</dbReference>
<accession>A0A368LGD2</accession>
<evidence type="ECO:0000313" key="18">
    <source>
        <dbReference type="Proteomes" id="UP000252479"/>
    </source>
</evidence>
<dbReference type="Pfam" id="PF00512">
    <property type="entry name" value="HisKA"/>
    <property type="match status" value="1"/>
</dbReference>
<evidence type="ECO:0000256" key="6">
    <source>
        <dbReference type="ARBA" id="ARBA00022679"/>
    </source>
</evidence>
<evidence type="ECO:0000256" key="13">
    <source>
        <dbReference type="ARBA" id="ARBA00023136"/>
    </source>
</evidence>
<dbReference type="InterPro" id="IPR004358">
    <property type="entry name" value="Sig_transdc_His_kin-like_C"/>
</dbReference>
<sequence length="456" mass="51902">MKLPKFSSLYGRIFAIFWFTMFLVVVAILAVSQFDPRQLHDIPSKALVKMQRYGESITQQYQHETSLQQVLDKLHKQDEREKGPERYFADSEGKWLNPTHGLRQKALNNFITLYDNTSKQPQQRLYGRFMIAGPVPVVIAQQNVEMYIGMRWHRPPPFLLELLDRPGRLLLAVMLSSTPLLLWLAWALSRPAMRLEKAAQKVARGELEVDPDLEKGPNEFKQAGASFNQMVLAINNKISEQQRLLSDISHELRSPLTRLRMANALAIRKQGESAEHSRIDTEAERLEKMINELLELSRRQIDTHLIRQHLPASELWSDVIEDGQFEAEQQGKQLYCTPIPDEHLTGNPSLLTSAVENVIRNAIRYSEQGIWVTFSQQNGHIKIRIEDDGEGVDEHELDAIFRPFYRVSTARDRDSGGAGLGLTITQNAIIHHNGTINTSKSQHGGLAVDILLPTSV</sequence>
<evidence type="ECO:0000256" key="1">
    <source>
        <dbReference type="ARBA" id="ARBA00000085"/>
    </source>
</evidence>
<dbReference type="InterPro" id="IPR058125">
    <property type="entry name" value="CpxA"/>
</dbReference>
<dbReference type="SUPFAM" id="SSF47384">
    <property type="entry name" value="Homodimeric domain of signal transducing histidine kinase"/>
    <property type="match status" value="1"/>
</dbReference>
<proteinExistence type="predicted"/>